<feature type="compositionally biased region" description="Basic and acidic residues" evidence="1">
    <location>
        <begin position="304"/>
        <end position="320"/>
    </location>
</feature>
<dbReference type="RefSeq" id="WP_354221329.1">
    <property type="nucleotide sequence ID" value="NZ_JBEPMX010000013.1"/>
</dbReference>
<dbReference type="InterPro" id="IPR023833">
    <property type="entry name" value="Signal_pept_SipW-depend-type"/>
</dbReference>
<dbReference type="NCBIfam" id="TIGR04087">
    <property type="entry name" value="YqxM_for_SipW"/>
    <property type="match status" value="1"/>
</dbReference>
<proteinExistence type="predicted"/>
<feature type="compositionally biased region" description="Basic and acidic residues" evidence="1">
    <location>
        <begin position="334"/>
        <end position="361"/>
    </location>
</feature>
<sequence length="372" mass="41979">MRRKRLTEKRRRQMKRGLYIKPIIMVYVVLLLFVLTIDGTTARFNDVTSVEGSLTVGSWTPDIPEEETWDKSSLSFVGGTEGNCQRITATVKNTGETMESSWTYHVYHAANLKGKPDWQRVADFSGETALLDAEATSDITYEPEQNGRYRFKFVRPDGHPGGDNGGFSEAIKLTNCGASDDDKAEKDEQREESDDQSEEDNQSNNDNEQENESDEEGDNRDEQDNASNEEQEQPADDEENSDSNDEQSTNDQDNQNEQTVDSEQKQDESAEDESSEKNNQDEKEQKSEPSDDEQQDVTDEAETNPEKDETTDSSDQKESPADEEEKTDTGETSDEPKQPQESNDETKQSEQQQKSDEPKDDATEEAQGENNA</sequence>
<dbReference type="Proteomes" id="UP001549167">
    <property type="component" value="Unassembled WGS sequence"/>
</dbReference>
<feature type="compositionally biased region" description="Basic and acidic residues" evidence="1">
    <location>
        <begin position="275"/>
        <end position="289"/>
    </location>
</feature>
<evidence type="ECO:0000313" key="2">
    <source>
        <dbReference type="EMBL" id="MET3684205.1"/>
    </source>
</evidence>
<feature type="compositionally biased region" description="Low complexity" evidence="1">
    <location>
        <begin position="246"/>
        <end position="259"/>
    </location>
</feature>
<feature type="compositionally biased region" description="Acidic residues" evidence="1">
    <location>
        <begin position="227"/>
        <end position="245"/>
    </location>
</feature>
<feature type="compositionally biased region" description="Basic and acidic residues" evidence="1">
    <location>
        <begin position="180"/>
        <end position="189"/>
    </location>
</feature>
<protein>
    <submittedName>
        <fullName evidence="2">YqxM protein</fullName>
    </submittedName>
</protein>
<gene>
    <name evidence="2" type="ORF">ABID56_002331</name>
</gene>
<accession>A0ABV2L078</accession>
<name>A0ABV2L078_9BACI</name>
<comment type="caution">
    <text evidence="2">The sequence shown here is derived from an EMBL/GenBank/DDBJ whole genome shotgun (WGS) entry which is preliminary data.</text>
</comment>
<dbReference type="EMBL" id="JBEPMX010000013">
    <property type="protein sequence ID" value="MET3684205.1"/>
    <property type="molecule type" value="Genomic_DNA"/>
</dbReference>
<reference evidence="2 3" key="1">
    <citation type="submission" date="2024-06" db="EMBL/GenBank/DDBJ databases">
        <title>Genomic Encyclopedia of Type Strains, Phase IV (KMG-IV): sequencing the most valuable type-strain genomes for metagenomic binning, comparative biology and taxonomic classification.</title>
        <authorList>
            <person name="Goeker M."/>
        </authorList>
    </citation>
    <scope>NUCLEOTIDE SEQUENCE [LARGE SCALE GENOMIC DNA]</scope>
    <source>
        <strain evidence="2 3">DSM 23520</strain>
    </source>
</reference>
<keyword evidence="3" id="KW-1185">Reference proteome</keyword>
<feature type="region of interest" description="Disordered" evidence="1">
    <location>
        <begin position="177"/>
        <end position="372"/>
    </location>
</feature>
<feature type="compositionally biased region" description="Acidic residues" evidence="1">
    <location>
        <begin position="290"/>
        <end position="303"/>
    </location>
</feature>
<dbReference type="NCBIfam" id="TIGR04088">
    <property type="entry name" value="cognate_SipW"/>
    <property type="match status" value="1"/>
</dbReference>
<feature type="compositionally biased region" description="Acidic residues" evidence="1">
    <location>
        <begin position="362"/>
        <end position="372"/>
    </location>
</feature>
<organism evidence="2 3">
    <name type="scientific">Alkalibacillus flavidus</name>
    <dbReference type="NCBI Taxonomy" id="546021"/>
    <lineage>
        <taxon>Bacteria</taxon>
        <taxon>Bacillati</taxon>
        <taxon>Bacillota</taxon>
        <taxon>Bacilli</taxon>
        <taxon>Bacillales</taxon>
        <taxon>Bacillaceae</taxon>
        <taxon>Alkalibacillus</taxon>
    </lineage>
</organism>
<evidence type="ECO:0000313" key="3">
    <source>
        <dbReference type="Proteomes" id="UP001549167"/>
    </source>
</evidence>
<feature type="compositionally biased region" description="Acidic residues" evidence="1">
    <location>
        <begin position="190"/>
        <end position="221"/>
    </location>
</feature>
<evidence type="ECO:0000256" key="1">
    <source>
        <dbReference type="SAM" id="MobiDB-lite"/>
    </source>
</evidence>
<dbReference type="InterPro" id="IPR023848">
    <property type="entry name" value="TasA"/>
</dbReference>